<evidence type="ECO:0000313" key="1">
    <source>
        <dbReference type="EMBL" id="GAA5129311.1"/>
    </source>
</evidence>
<sequence length="54" mass="6013">MLVTACASLGLLERRHGRCVNSALADQYLVPGKAYHFGGWMHMLDRRLDPAWAG</sequence>
<reference evidence="2" key="1">
    <citation type="journal article" date="2019" name="Int. J. Syst. Evol. Microbiol.">
        <title>The Global Catalogue of Microorganisms (GCM) 10K type strain sequencing project: providing services to taxonomists for standard genome sequencing and annotation.</title>
        <authorList>
            <consortium name="The Broad Institute Genomics Platform"/>
            <consortium name="The Broad Institute Genome Sequencing Center for Infectious Disease"/>
            <person name="Wu L."/>
            <person name="Ma J."/>
        </authorList>
    </citation>
    <scope>NUCLEOTIDE SEQUENCE [LARGE SCALE GENOMIC DNA]</scope>
    <source>
        <strain evidence="2">JCM 18302</strain>
    </source>
</reference>
<protein>
    <submittedName>
        <fullName evidence="1">Uncharacterized protein</fullName>
    </submittedName>
</protein>
<dbReference type="Proteomes" id="UP001500804">
    <property type="component" value="Unassembled WGS sequence"/>
</dbReference>
<accession>A0ABP9NPC0</accession>
<evidence type="ECO:0000313" key="2">
    <source>
        <dbReference type="Proteomes" id="UP001500804"/>
    </source>
</evidence>
<keyword evidence="2" id="KW-1185">Reference proteome</keyword>
<proteinExistence type="predicted"/>
<name>A0ABP9NPC0_9PSEU</name>
<comment type="caution">
    <text evidence="1">The sequence shown here is derived from an EMBL/GenBank/DDBJ whole genome shotgun (WGS) entry which is preliminary data.</text>
</comment>
<organism evidence="1 2">
    <name type="scientific">Pseudonocardia adelaidensis</name>
    <dbReference type="NCBI Taxonomy" id="648754"/>
    <lineage>
        <taxon>Bacteria</taxon>
        <taxon>Bacillati</taxon>
        <taxon>Actinomycetota</taxon>
        <taxon>Actinomycetes</taxon>
        <taxon>Pseudonocardiales</taxon>
        <taxon>Pseudonocardiaceae</taxon>
        <taxon>Pseudonocardia</taxon>
    </lineage>
</organism>
<dbReference type="InterPro" id="IPR036388">
    <property type="entry name" value="WH-like_DNA-bd_sf"/>
</dbReference>
<dbReference type="Gene3D" id="1.10.10.10">
    <property type="entry name" value="Winged helix-like DNA-binding domain superfamily/Winged helix DNA-binding domain"/>
    <property type="match status" value="1"/>
</dbReference>
<dbReference type="EMBL" id="BAABJO010000020">
    <property type="protein sequence ID" value="GAA5129311.1"/>
    <property type="molecule type" value="Genomic_DNA"/>
</dbReference>
<gene>
    <name evidence="1" type="ORF">GCM10023320_49590</name>
</gene>